<dbReference type="InterPro" id="IPR006553">
    <property type="entry name" value="Leu-rich_rpt_Cys-con_subtyp"/>
</dbReference>
<evidence type="ECO:0000256" key="3">
    <source>
        <dbReference type="ARBA" id="ARBA00022786"/>
    </source>
</evidence>
<dbReference type="Pfam" id="PF25372">
    <property type="entry name" value="DUF7885"/>
    <property type="match status" value="1"/>
</dbReference>
<evidence type="ECO:0000313" key="8">
    <source>
        <dbReference type="Proteomes" id="UP001172155"/>
    </source>
</evidence>
<dbReference type="EMBL" id="JAUKUD010000001">
    <property type="protein sequence ID" value="KAK0754487.1"/>
    <property type="molecule type" value="Genomic_DNA"/>
</dbReference>
<dbReference type="InterPro" id="IPR057207">
    <property type="entry name" value="FBXL15_LRR"/>
</dbReference>
<evidence type="ECO:0008006" key="9">
    <source>
        <dbReference type="Google" id="ProtNLM"/>
    </source>
</evidence>
<feature type="domain" description="F-box" evidence="5">
    <location>
        <begin position="97"/>
        <end position="140"/>
    </location>
</feature>
<keyword evidence="2" id="KW-0677">Repeat</keyword>
<evidence type="ECO:0000259" key="6">
    <source>
        <dbReference type="Pfam" id="PF25372"/>
    </source>
</evidence>
<dbReference type="InterPro" id="IPR032675">
    <property type="entry name" value="LRR_dom_sf"/>
</dbReference>
<dbReference type="InterPro" id="IPR036047">
    <property type="entry name" value="F-box-like_dom_sf"/>
</dbReference>
<dbReference type="Pfam" id="PF12937">
    <property type="entry name" value="F-box-like"/>
    <property type="match status" value="1"/>
</dbReference>
<reference evidence="7" key="1">
    <citation type="submission" date="2023-06" db="EMBL/GenBank/DDBJ databases">
        <title>Genome-scale phylogeny and comparative genomics of the fungal order Sordariales.</title>
        <authorList>
            <consortium name="Lawrence Berkeley National Laboratory"/>
            <person name="Hensen N."/>
            <person name="Bonometti L."/>
            <person name="Westerberg I."/>
            <person name="Brannstrom I.O."/>
            <person name="Guillou S."/>
            <person name="Cros-Aarteil S."/>
            <person name="Calhoun S."/>
            <person name="Haridas S."/>
            <person name="Kuo A."/>
            <person name="Mondo S."/>
            <person name="Pangilinan J."/>
            <person name="Riley R."/>
            <person name="LaButti K."/>
            <person name="Andreopoulos B."/>
            <person name="Lipzen A."/>
            <person name="Chen C."/>
            <person name="Yanf M."/>
            <person name="Daum C."/>
            <person name="Ng V."/>
            <person name="Clum A."/>
            <person name="Steindorff A."/>
            <person name="Ohm R."/>
            <person name="Martin F."/>
            <person name="Silar P."/>
            <person name="Natvig D."/>
            <person name="Lalanne C."/>
            <person name="Gautier V."/>
            <person name="Ament-velasquez S.L."/>
            <person name="Kruys A."/>
            <person name="Hutchinson M.I."/>
            <person name="Powell A.J."/>
            <person name="Barry K."/>
            <person name="Miller A.N."/>
            <person name="Grigoriev I.V."/>
            <person name="Debuchy R."/>
            <person name="Gladieux P."/>
            <person name="Thoren M.H."/>
            <person name="Johannesson H."/>
        </authorList>
    </citation>
    <scope>NUCLEOTIDE SEQUENCE</scope>
    <source>
        <strain evidence="7">SMH3187-1</strain>
    </source>
</reference>
<evidence type="ECO:0000259" key="5">
    <source>
        <dbReference type="Pfam" id="PF12937"/>
    </source>
</evidence>
<keyword evidence="1" id="KW-0433">Leucine-rich repeat</keyword>
<comment type="caution">
    <text evidence="7">The sequence shown here is derived from an EMBL/GenBank/DDBJ whole genome shotgun (WGS) entry which is preliminary data.</text>
</comment>
<dbReference type="SMART" id="SM00367">
    <property type="entry name" value="LRR_CC"/>
    <property type="match status" value="12"/>
</dbReference>
<accession>A0AA40KD49</accession>
<dbReference type="SUPFAM" id="SSF52047">
    <property type="entry name" value="RNI-like"/>
    <property type="match status" value="1"/>
</dbReference>
<name>A0AA40KD49_9PEZI</name>
<dbReference type="InterPro" id="IPR001810">
    <property type="entry name" value="F-box_dom"/>
</dbReference>
<feature type="region of interest" description="Disordered" evidence="4">
    <location>
        <begin position="793"/>
        <end position="816"/>
    </location>
</feature>
<feature type="region of interest" description="Disordered" evidence="4">
    <location>
        <begin position="724"/>
        <end position="769"/>
    </location>
</feature>
<dbReference type="Proteomes" id="UP001172155">
    <property type="component" value="Unassembled WGS sequence"/>
</dbReference>
<dbReference type="PANTHER" id="PTHR13382:SF67">
    <property type="entry name" value="SCF E3 UBIQUITIN LIGASE COMPLEX F-BOX PROTEIN POF2"/>
    <property type="match status" value="1"/>
</dbReference>
<feature type="compositionally biased region" description="Polar residues" evidence="4">
    <location>
        <begin position="801"/>
        <end position="816"/>
    </location>
</feature>
<organism evidence="7 8">
    <name type="scientific">Schizothecium vesticola</name>
    <dbReference type="NCBI Taxonomy" id="314040"/>
    <lineage>
        <taxon>Eukaryota</taxon>
        <taxon>Fungi</taxon>
        <taxon>Dikarya</taxon>
        <taxon>Ascomycota</taxon>
        <taxon>Pezizomycotina</taxon>
        <taxon>Sordariomycetes</taxon>
        <taxon>Sordariomycetidae</taxon>
        <taxon>Sordariales</taxon>
        <taxon>Schizotheciaceae</taxon>
        <taxon>Schizothecium</taxon>
    </lineage>
</organism>
<dbReference type="GO" id="GO:0005737">
    <property type="term" value="C:cytoplasm"/>
    <property type="evidence" value="ECO:0007669"/>
    <property type="project" value="TreeGrafter"/>
</dbReference>
<dbReference type="GO" id="GO:0019005">
    <property type="term" value="C:SCF ubiquitin ligase complex"/>
    <property type="evidence" value="ECO:0007669"/>
    <property type="project" value="UniProtKB-ARBA"/>
</dbReference>
<keyword evidence="8" id="KW-1185">Reference proteome</keyword>
<dbReference type="AlphaFoldDB" id="A0AA40KD49"/>
<proteinExistence type="predicted"/>
<sequence>MRASLDMIAASDRPTIGQPPAQQPQHQQEDTEADQDTAPQAAQRDSRSSSSSGSPAPADNEESDFFLGANDSQSSLGVPNLQDMHVHDDDEHMLPVNRLPNEILIAIFVKLSSASDILHVMLTCKRWARNAVDILWHRPACTTWAKHKSICQTLGFETPYFHYRDFIKRLNLASLAEKVNDGSVMPLSVCSRVERLTLTGCKGLTDSGLIALVQNNSHLLALDISLDQQITEASINAIAEHCRRLQGLNVSNCTKISNESLINLAHSCRYIKRLKLNDCNQLNDEAVLAFAEHCPNILEIDLHQCRQVGNEPITQLLAKGQSLRELRLAGCELIDDSAFLALPSNRTYEHLRILDLTSCQELTDRAVEKIIDVAPRLRNLVLAKCRRITDAAVYSIARLGKNLHYVHLGHCGHITDDAVKRLVQACNRIRYIDLGCCVHLTDDSVVKLATLPKLKRIGLVKCANITDESVYALARANQRARPRRDAEGNIIPGEHYNSSSHSSLERVHLSYCTNLTLPSILRLLNSCPRLTHLSLTGVQAFLREDLEVYCRDAPAEFTEHQRSVFCVFSGQGVLGLRRYLNQERTFADRGVPPPPPADPNHVLAAQAHNGTILVDPIVPHIHHIDGIFEEAEADAVDEEDVLEDGTEMMVDTQPLNPNLLPTIGPGASTAPMTIPIPPVPPLLSPNATTDARPIPSPSPGVEMEPFNYVGSYPPYVPQHFGPQRGGPGQEIHMEGSSPVDSVSGAMEDRQPAGFQPASQIHGDEGHPAPDHTDHMEGLVLSEPPEFLRGPQAVWVGPVSHGNGSQNPGPTIPENSA</sequence>
<evidence type="ECO:0000256" key="1">
    <source>
        <dbReference type="ARBA" id="ARBA00022614"/>
    </source>
</evidence>
<dbReference type="SUPFAM" id="SSF81383">
    <property type="entry name" value="F-box domain"/>
    <property type="match status" value="1"/>
</dbReference>
<dbReference type="Gene3D" id="3.80.10.10">
    <property type="entry name" value="Ribonuclease Inhibitor"/>
    <property type="match status" value="3"/>
</dbReference>
<keyword evidence="3" id="KW-0833">Ubl conjugation pathway</keyword>
<protein>
    <recommendedName>
        <fullName evidence="9">F-box domain-containing protein</fullName>
    </recommendedName>
</protein>
<gene>
    <name evidence="7" type="ORF">B0T18DRAFT_37770</name>
</gene>
<feature type="domain" description="F-box/LRR-repeat protein 15-like leucin rich repeat" evidence="6">
    <location>
        <begin position="230"/>
        <end position="463"/>
    </location>
</feature>
<dbReference type="PANTHER" id="PTHR13382">
    <property type="entry name" value="MITOCHONDRIAL ATP SYNTHASE COUPLING FACTOR B"/>
    <property type="match status" value="1"/>
</dbReference>
<dbReference type="InterPro" id="IPR050648">
    <property type="entry name" value="F-box_LRR-repeat"/>
</dbReference>
<dbReference type="FunFam" id="3.80.10.10:FF:000251">
    <property type="entry name" value="Ubiquitin ligase complex F-box protein GRR1"/>
    <property type="match status" value="1"/>
</dbReference>
<feature type="region of interest" description="Disordered" evidence="4">
    <location>
        <begin position="1"/>
        <end position="69"/>
    </location>
</feature>
<evidence type="ECO:0000313" key="7">
    <source>
        <dbReference type="EMBL" id="KAK0754487.1"/>
    </source>
</evidence>
<evidence type="ECO:0000256" key="4">
    <source>
        <dbReference type="SAM" id="MobiDB-lite"/>
    </source>
</evidence>
<evidence type="ECO:0000256" key="2">
    <source>
        <dbReference type="ARBA" id="ARBA00022737"/>
    </source>
</evidence>
<feature type="compositionally biased region" description="Low complexity" evidence="4">
    <location>
        <begin position="38"/>
        <end position="58"/>
    </location>
</feature>